<proteinExistence type="predicted"/>
<comment type="caution">
    <text evidence="2">The sequence shown here is derived from an EMBL/GenBank/DDBJ whole genome shotgun (WGS) entry which is preliminary data.</text>
</comment>
<feature type="region of interest" description="Disordered" evidence="1">
    <location>
        <begin position="26"/>
        <end position="109"/>
    </location>
</feature>
<dbReference type="Proteomes" id="UP000735302">
    <property type="component" value="Unassembled WGS sequence"/>
</dbReference>
<evidence type="ECO:0000313" key="2">
    <source>
        <dbReference type="EMBL" id="GFO22241.1"/>
    </source>
</evidence>
<protein>
    <submittedName>
        <fullName evidence="2">Uncharacterized protein</fullName>
    </submittedName>
</protein>
<dbReference type="EMBL" id="BLXT01005342">
    <property type="protein sequence ID" value="GFO22241.1"/>
    <property type="molecule type" value="Genomic_DNA"/>
</dbReference>
<evidence type="ECO:0000256" key="1">
    <source>
        <dbReference type="SAM" id="MobiDB-lite"/>
    </source>
</evidence>
<feature type="compositionally biased region" description="Acidic residues" evidence="1">
    <location>
        <begin position="77"/>
        <end position="95"/>
    </location>
</feature>
<evidence type="ECO:0000313" key="3">
    <source>
        <dbReference type="Proteomes" id="UP000735302"/>
    </source>
</evidence>
<dbReference type="AlphaFoldDB" id="A0AAV4BFX2"/>
<organism evidence="2 3">
    <name type="scientific">Plakobranchus ocellatus</name>
    <dbReference type="NCBI Taxonomy" id="259542"/>
    <lineage>
        <taxon>Eukaryota</taxon>
        <taxon>Metazoa</taxon>
        <taxon>Spiralia</taxon>
        <taxon>Lophotrochozoa</taxon>
        <taxon>Mollusca</taxon>
        <taxon>Gastropoda</taxon>
        <taxon>Heterobranchia</taxon>
        <taxon>Euthyneura</taxon>
        <taxon>Panpulmonata</taxon>
        <taxon>Sacoglossa</taxon>
        <taxon>Placobranchoidea</taxon>
        <taxon>Plakobranchidae</taxon>
        <taxon>Plakobranchus</taxon>
    </lineage>
</organism>
<sequence>MTKLPRMISQVSLVYARRCSYLTAPHLPEKSSESTTRTHATHRSSPNRPLNTASFPLFPPSAEFQPSGRSKAGLIQPDDDDDDNDDDDDDDDDDDVRYSNVPGGKDGDYDGDRFTIGVLAWIFNMPSPADHEVGHIGSSLDGVTFASGTATALL</sequence>
<accession>A0AAV4BFX2</accession>
<name>A0AAV4BFX2_9GAST</name>
<keyword evidence="3" id="KW-1185">Reference proteome</keyword>
<reference evidence="2 3" key="1">
    <citation type="journal article" date="2021" name="Elife">
        <title>Chloroplast acquisition without the gene transfer in kleptoplastic sea slugs, Plakobranchus ocellatus.</title>
        <authorList>
            <person name="Maeda T."/>
            <person name="Takahashi S."/>
            <person name="Yoshida T."/>
            <person name="Shimamura S."/>
            <person name="Takaki Y."/>
            <person name="Nagai Y."/>
            <person name="Toyoda A."/>
            <person name="Suzuki Y."/>
            <person name="Arimoto A."/>
            <person name="Ishii H."/>
            <person name="Satoh N."/>
            <person name="Nishiyama T."/>
            <person name="Hasebe M."/>
            <person name="Maruyama T."/>
            <person name="Minagawa J."/>
            <person name="Obokata J."/>
            <person name="Shigenobu S."/>
        </authorList>
    </citation>
    <scope>NUCLEOTIDE SEQUENCE [LARGE SCALE GENOMIC DNA]</scope>
</reference>
<gene>
    <name evidence="2" type="ORF">PoB_004874600</name>
</gene>